<reference evidence="1" key="1">
    <citation type="submission" date="2023-06" db="EMBL/GenBank/DDBJ databases">
        <authorList>
            <consortium name="Lawrence Berkeley National Laboratory"/>
            <person name="Ahrendt S."/>
            <person name="Sahu N."/>
            <person name="Indic B."/>
            <person name="Wong-Bajracharya J."/>
            <person name="Merenyi Z."/>
            <person name="Ke H.-M."/>
            <person name="Monk M."/>
            <person name="Kocsube S."/>
            <person name="Drula E."/>
            <person name="Lipzen A."/>
            <person name="Balint B."/>
            <person name="Henrissat B."/>
            <person name="Andreopoulos B."/>
            <person name="Martin F.M."/>
            <person name="Harder C.B."/>
            <person name="Rigling D."/>
            <person name="Ford K.L."/>
            <person name="Foster G.D."/>
            <person name="Pangilinan J."/>
            <person name="Papanicolaou A."/>
            <person name="Barry K."/>
            <person name="LaButti K."/>
            <person name="Viragh M."/>
            <person name="Koriabine M."/>
            <person name="Yan M."/>
            <person name="Riley R."/>
            <person name="Champramary S."/>
            <person name="Plett K.L."/>
            <person name="Tsai I.J."/>
            <person name="Slot J."/>
            <person name="Sipos G."/>
            <person name="Plett J."/>
            <person name="Nagy L.G."/>
            <person name="Grigoriev I.V."/>
        </authorList>
    </citation>
    <scope>NUCLEOTIDE SEQUENCE</scope>
    <source>
        <strain evidence="1">FPL87.14</strain>
    </source>
</reference>
<keyword evidence="2" id="KW-1185">Reference proteome</keyword>
<organism evidence="1 2">
    <name type="scientific">Armillaria borealis</name>
    <dbReference type="NCBI Taxonomy" id="47425"/>
    <lineage>
        <taxon>Eukaryota</taxon>
        <taxon>Fungi</taxon>
        <taxon>Dikarya</taxon>
        <taxon>Basidiomycota</taxon>
        <taxon>Agaricomycotina</taxon>
        <taxon>Agaricomycetes</taxon>
        <taxon>Agaricomycetidae</taxon>
        <taxon>Agaricales</taxon>
        <taxon>Marasmiineae</taxon>
        <taxon>Physalacriaceae</taxon>
        <taxon>Armillaria</taxon>
    </lineage>
</organism>
<comment type="caution">
    <text evidence="1">The sequence shown here is derived from an EMBL/GenBank/DDBJ whole genome shotgun (WGS) entry which is preliminary data.</text>
</comment>
<proteinExistence type="predicted"/>
<dbReference type="Proteomes" id="UP001175226">
    <property type="component" value="Unassembled WGS sequence"/>
</dbReference>
<evidence type="ECO:0000313" key="2">
    <source>
        <dbReference type="Proteomes" id="UP001175226"/>
    </source>
</evidence>
<sequence>MQTKEQVQTVTVSFIDNLPGSQIFPACNDVFKHHLSPNKVPLSITNSLNTPATIMAMACFRAIYRGLRYKSYSGNPAPVHLAWPGIKAWSLHFISLCTFNDNSESSLGSRFDLTDIMTTTAACLRNFFEFKKSYYRIISIDTTLLPPLVELWQESCRSRCHAVVRHLSYLLLITSLNFEGALRTITALLETNPNETARHCFNIVLEGSRRKHDYSDSDILSNSVLLFMMTLCRSPSLAEAIIHKEGVQLTCDIMRLVATKLSRVHVLLARHLLWTSVFIVIDFIEISLLRSDLRMILTIIDSRLLEVLLQLALSAPPESAQHIHHVIAKIIYAVGLYACYRSVTHRLTRYIASVVKKGIVVNTEHYSVIRRLCVHT</sequence>
<dbReference type="AlphaFoldDB" id="A0AA39MFG0"/>
<accession>A0AA39MFG0</accession>
<evidence type="ECO:0000313" key="1">
    <source>
        <dbReference type="EMBL" id="KAK0431853.1"/>
    </source>
</evidence>
<dbReference type="EMBL" id="JAUEPT010000105">
    <property type="protein sequence ID" value="KAK0431853.1"/>
    <property type="molecule type" value="Genomic_DNA"/>
</dbReference>
<name>A0AA39MFG0_9AGAR</name>
<protein>
    <submittedName>
        <fullName evidence="1">Uncharacterized protein</fullName>
    </submittedName>
</protein>
<gene>
    <name evidence="1" type="ORF">EV421DRAFT_1925397</name>
</gene>